<dbReference type="RefSeq" id="WP_111444708.1">
    <property type="nucleotide sequence ID" value="NZ_QKZK01000006.1"/>
</dbReference>
<comment type="caution">
    <text evidence="1">The sequence shown here is derived from an EMBL/GenBank/DDBJ whole genome shotgun (WGS) entry which is preliminary data.</text>
</comment>
<sequence length="189" mass="21296">MIERRRIAAHFAWSPQGTFLHMPLLELDDDLRVVSISEHGDAFTESAGVEFFNGLIVPGFVGCFPANPIDDIAAIMRMVRNGMLYVRCRKGEIPKNSLGYPLFIHDDCLPDCNVISQYVWDDLQATLRIGGQIDVAEWLSQHLDTPWRETDCCEGGSFLPGRRPGVLQMTGIDWKNMRFTPSATLKIIL</sequence>
<protein>
    <submittedName>
        <fullName evidence="1">Uncharacterized protein</fullName>
    </submittedName>
</protein>
<dbReference type="OrthoDB" id="9807210at2"/>
<gene>
    <name evidence="1" type="ORF">LX69_00994</name>
</gene>
<accession>A0A2W7NDV5</accession>
<name>A0A2W7NDV5_9BACT</name>
<dbReference type="EMBL" id="QKZK01000006">
    <property type="protein sequence ID" value="PZX18601.1"/>
    <property type="molecule type" value="Genomic_DNA"/>
</dbReference>
<reference evidence="1 2" key="1">
    <citation type="submission" date="2018-06" db="EMBL/GenBank/DDBJ databases">
        <title>Genomic Encyclopedia of Archaeal and Bacterial Type Strains, Phase II (KMG-II): from individual species to whole genera.</title>
        <authorList>
            <person name="Goeker M."/>
        </authorList>
    </citation>
    <scope>NUCLEOTIDE SEQUENCE [LARGE SCALE GENOMIC DNA]</scope>
    <source>
        <strain evidence="1 2">DSM 6779</strain>
    </source>
</reference>
<evidence type="ECO:0000313" key="2">
    <source>
        <dbReference type="Proteomes" id="UP000249239"/>
    </source>
</evidence>
<organism evidence="1 2">
    <name type="scientific">Breznakibacter xylanolyticus</name>
    <dbReference type="NCBI Taxonomy" id="990"/>
    <lineage>
        <taxon>Bacteria</taxon>
        <taxon>Pseudomonadati</taxon>
        <taxon>Bacteroidota</taxon>
        <taxon>Bacteroidia</taxon>
        <taxon>Marinilabiliales</taxon>
        <taxon>Marinilabiliaceae</taxon>
        <taxon>Breznakibacter</taxon>
    </lineage>
</organism>
<proteinExistence type="predicted"/>
<dbReference type="AlphaFoldDB" id="A0A2W7NDV5"/>
<evidence type="ECO:0000313" key="1">
    <source>
        <dbReference type="EMBL" id="PZX18601.1"/>
    </source>
</evidence>
<keyword evidence="2" id="KW-1185">Reference proteome</keyword>
<dbReference type="Proteomes" id="UP000249239">
    <property type="component" value="Unassembled WGS sequence"/>
</dbReference>